<evidence type="ECO:0000313" key="3">
    <source>
        <dbReference type="Proteomes" id="UP001549366"/>
    </source>
</evidence>
<accession>A0ABV2SMD5</accession>
<feature type="region of interest" description="Disordered" evidence="1">
    <location>
        <begin position="1"/>
        <end position="35"/>
    </location>
</feature>
<evidence type="ECO:0008006" key="4">
    <source>
        <dbReference type="Google" id="ProtNLM"/>
    </source>
</evidence>
<evidence type="ECO:0000313" key="2">
    <source>
        <dbReference type="EMBL" id="MET4758913.1"/>
    </source>
</evidence>
<evidence type="ECO:0000256" key="1">
    <source>
        <dbReference type="SAM" id="MobiDB-lite"/>
    </source>
</evidence>
<proteinExistence type="predicted"/>
<gene>
    <name evidence="2" type="ORF">V5J35_004105</name>
</gene>
<comment type="caution">
    <text evidence="2">The sequence shown here is derived from an EMBL/GenBank/DDBJ whole genome shotgun (WGS) entry which is preliminary data.</text>
</comment>
<dbReference type="Proteomes" id="UP001549366">
    <property type="component" value="Unassembled WGS sequence"/>
</dbReference>
<protein>
    <recommendedName>
        <fullName evidence="4">Calpain catalytic domain-containing protein</fullName>
    </recommendedName>
</protein>
<name>A0ABV2SMD5_9GAMM</name>
<dbReference type="RefSeq" id="WP_354020083.1">
    <property type="nucleotide sequence ID" value="NZ_JBEWTC010000005.1"/>
</dbReference>
<dbReference type="EMBL" id="JBEWTB010000002">
    <property type="protein sequence ID" value="MET4758913.1"/>
    <property type="molecule type" value="Genomic_DNA"/>
</dbReference>
<organism evidence="2 3">
    <name type="scientific">Endozoicomonas lisbonensis</name>
    <dbReference type="NCBI Taxonomy" id="3120522"/>
    <lineage>
        <taxon>Bacteria</taxon>
        <taxon>Pseudomonadati</taxon>
        <taxon>Pseudomonadota</taxon>
        <taxon>Gammaproteobacteria</taxon>
        <taxon>Oceanospirillales</taxon>
        <taxon>Endozoicomonadaceae</taxon>
        <taxon>Endozoicomonas</taxon>
    </lineage>
</organism>
<dbReference type="SUPFAM" id="SSF54001">
    <property type="entry name" value="Cysteine proteinases"/>
    <property type="match status" value="1"/>
</dbReference>
<sequence length="478" mass="52964">MADPLSPSGSKRRSSGSFESFVVSDSQEPEYSAAARDHNEFKARFGSHSVKKHEAEMQFMLKPFMRKASGSQQALGKRLLRTLGKVRGLVTRSLPADQCTVPDWKEARVPASEWQDELRANQVDMFVSDERLLNNMDSSSEWYDRMGNGVLFNGEVPDTFDIAQLDRRQTCFLLSALGAYAATPLGQRLLQQIIRLYPEGFVGVTLNDDSLAERSVKVVVSSSRPVDRHGKDCYSFANTSGARWAGYIEKACHALLLERSANVDQLKKEKPGEDLSYIEGLLRLITSNKKNSCLLDRIDMSLAFKLLPPMPELTSPSPAFQQPQSLNAFDARDDDLKKPLIKDLICFNIKQGIPVILGTRGDWRGTFNASSGTPTNHAVTVLGPASLRKGSDTVDGFLTYDPYGEAFGKSDIATASVGTTTSVKPSGQAIRFCSYDDIHEYFNRVTIARGGFVHNLEYLKKLAAEKPDARNEDGWELV</sequence>
<reference evidence="2 3" key="1">
    <citation type="submission" date="2024-06" db="EMBL/GenBank/DDBJ databases">
        <title>Genomic Encyclopedia of Type Strains, Phase V (KMG-V): Genome sequencing to study the core and pangenomes of soil and plant-associated prokaryotes.</title>
        <authorList>
            <person name="Whitman W."/>
        </authorList>
    </citation>
    <scope>NUCLEOTIDE SEQUENCE [LARGE SCALE GENOMIC DNA]</scope>
    <source>
        <strain evidence="2 3">NE40</strain>
    </source>
</reference>
<dbReference type="InterPro" id="IPR038765">
    <property type="entry name" value="Papain-like_cys_pep_sf"/>
</dbReference>
<keyword evidence="3" id="KW-1185">Reference proteome</keyword>